<dbReference type="PANTHER" id="PTHR37251">
    <property type="entry name" value="MITOCHONDRIAL IMPORT RECEPTOR SUBUNIT TOM5 HOMOLOG"/>
    <property type="match status" value="1"/>
</dbReference>
<evidence type="ECO:0000313" key="1">
    <source>
        <dbReference type="EMBL" id="EOA21885.1"/>
    </source>
</evidence>
<keyword evidence="2" id="KW-1185">Reference proteome</keyword>
<accession>R0HA61</accession>
<dbReference type="GO" id="GO:0005742">
    <property type="term" value="C:mitochondrial outer membrane translocase complex"/>
    <property type="evidence" value="ECO:0007669"/>
    <property type="project" value="InterPro"/>
</dbReference>
<dbReference type="EMBL" id="KB870810">
    <property type="protein sequence ID" value="EOA21885.1"/>
    <property type="molecule type" value="Genomic_DNA"/>
</dbReference>
<feature type="non-terminal residue" evidence="1">
    <location>
        <position position="1"/>
    </location>
</feature>
<dbReference type="STRING" id="81985.R0HA61"/>
<gene>
    <name evidence="1" type="ORF">CARUB_v10002362mg</name>
</gene>
<dbReference type="Proteomes" id="UP000029121">
    <property type="component" value="Unassembled WGS sequence"/>
</dbReference>
<dbReference type="KEGG" id="crb:17882270"/>
<name>R0HA61_9BRAS</name>
<sequence>PDPKSTFLKALASLACPPRPDDRSFDFLATMANNVISIDKLKAFWHSEVHDEQKWAVNMKLVRALGIFAGGVFLMRSYGDLMAV</sequence>
<dbReference type="PANTHER" id="PTHR37251:SF1">
    <property type="entry name" value="MITOCHONDRIAL IMPORT RECEPTOR SUBUNIT TOM5 HOMOLOG"/>
    <property type="match status" value="1"/>
</dbReference>
<dbReference type="AlphaFoldDB" id="R0HA61"/>
<evidence type="ECO:0000313" key="2">
    <source>
        <dbReference type="Proteomes" id="UP000029121"/>
    </source>
</evidence>
<organism evidence="1 2">
    <name type="scientific">Capsella rubella</name>
    <dbReference type="NCBI Taxonomy" id="81985"/>
    <lineage>
        <taxon>Eukaryota</taxon>
        <taxon>Viridiplantae</taxon>
        <taxon>Streptophyta</taxon>
        <taxon>Embryophyta</taxon>
        <taxon>Tracheophyta</taxon>
        <taxon>Spermatophyta</taxon>
        <taxon>Magnoliopsida</taxon>
        <taxon>eudicotyledons</taxon>
        <taxon>Gunneridae</taxon>
        <taxon>Pentapetalae</taxon>
        <taxon>rosids</taxon>
        <taxon>malvids</taxon>
        <taxon>Brassicales</taxon>
        <taxon>Brassicaceae</taxon>
        <taxon>Camelineae</taxon>
        <taxon>Capsella</taxon>
    </lineage>
</organism>
<dbReference type="eggNOG" id="ENOG502S78P">
    <property type="taxonomic scope" value="Eukaryota"/>
</dbReference>
<dbReference type="OrthoDB" id="5514856at2759"/>
<protein>
    <submittedName>
        <fullName evidence="1">Uncharacterized protein</fullName>
    </submittedName>
</protein>
<proteinExistence type="predicted"/>
<dbReference type="InterPro" id="IPR034553">
    <property type="entry name" value="TOM5_viridi"/>
</dbReference>
<reference evidence="2" key="1">
    <citation type="journal article" date="2013" name="Nat. Genet.">
        <title>The Capsella rubella genome and the genomic consequences of rapid mating system evolution.</title>
        <authorList>
            <person name="Slotte T."/>
            <person name="Hazzouri K.M."/>
            <person name="Agren J.A."/>
            <person name="Koenig D."/>
            <person name="Maumus F."/>
            <person name="Guo Y.L."/>
            <person name="Steige K."/>
            <person name="Platts A.E."/>
            <person name="Escobar J.S."/>
            <person name="Newman L.K."/>
            <person name="Wang W."/>
            <person name="Mandakova T."/>
            <person name="Vello E."/>
            <person name="Smith L.M."/>
            <person name="Henz S.R."/>
            <person name="Steffen J."/>
            <person name="Takuno S."/>
            <person name="Brandvain Y."/>
            <person name="Coop G."/>
            <person name="Andolfatto P."/>
            <person name="Hu T.T."/>
            <person name="Blanchette M."/>
            <person name="Clark R.M."/>
            <person name="Quesneville H."/>
            <person name="Nordborg M."/>
            <person name="Gaut B.S."/>
            <person name="Lysak M.A."/>
            <person name="Jenkins J."/>
            <person name="Grimwood J."/>
            <person name="Chapman J."/>
            <person name="Prochnik S."/>
            <person name="Shu S."/>
            <person name="Rokhsar D."/>
            <person name="Schmutz J."/>
            <person name="Weigel D."/>
            <person name="Wright S.I."/>
        </authorList>
    </citation>
    <scope>NUCLEOTIDE SEQUENCE [LARGE SCALE GENOMIC DNA]</scope>
    <source>
        <strain evidence="2">cv. Monte Gargano</strain>
    </source>
</reference>